<dbReference type="OrthoDB" id="2648208at2759"/>
<dbReference type="AlphaFoldDB" id="A0A9P7DAI0"/>
<comment type="caution">
    <text evidence="1">The sequence shown here is derived from an EMBL/GenBank/DDBJ whole genome shotgun (WGS) entry which is preliminary data.</text>
</comment>
<dbReference type="Proteomes" id="UP000719766">
    <property type="component" value="Unassembled WGS sequence"/>
</dbReference>
<dbReference type="EMBL" id="JABBWE010000135">
    <property type="protein sequence ID" value="KAG1784636.1"/>
    <property type="molecule type" value="Genomic_DNA"/>
</dbReference>
<gene>
    <name evidence="1" type="ORF">HD556DRAFT_208217</name>
</gene>
<name>A0A9P7DAI0_9AGAM</name>
<evidence type="ECO:0000313" key="1">
    <source>
        <dbReference type="EMBL" id="KAG1784636.1"/>
    </source>
</evidence>
<dbReference type="RefSeq" id="XP_041152121.1">
    <property type="nucleotide sequence ID" value="XM_041309903.1"/>
</dbReference>
<evidence type="ECO:0000313" key="2">
    <source>
        <dbReference type="Proteomes" id="UP000719766"/>
    </source>
</evidence>
<protein>
    <submittedName>
        <fullName evidence="1">Uncharacterized protein</fullName>
    </submittedName>
</protein>
<reference evidence="1" key="1">
    <citation type="journal article" date="2020" name="New Phytol.">
        <title>Comparative genomics reveals dynamic genome evolution in host specialist ectomycorrhizal fungi.</title>
        <authorList>
            <person name="Lofgren L.A."/>
            <person name="Nguyen N.H."/>
            <person name="Vilgalys R."/>
            <person name="Ruytinx J."/>
            <person name="Liao H.L."/>
            <person name="Branco S."/>
            <person name="Kuo A."/>
            <person name="LaButti K."/>
            <person name="Lipzen A."/>
            <person name="Andreopoulos W."/>
            <person name="Pangilinan J."/>
            <person name="Riley R."/>
            <person name="Hundley H."/>
            <person name="Na H."/>
            <person name="Barry K."/>
            <person name="Grigoriev I.V."/>
            <person name="Stajich J.E."/>
            <person name="Kennedy P.G."/>
        </authorList>
    </citation>
    <scope>NUCLEOTIDE SEQUENCE</scope>
    <source>
        <strain evidence="1">S12</strain>
    </source>
</reference>
<dbReference type="GeneID" id="64603667"/>
<proteinExistence type="predicted"/>
<keyword evidence="2" id="KW-1185">Reference proteome</keyword>
<organism evidence="1 2">
    <name type="scientific">Suillus plorans</name>
    <dbReference type="NCBI Taxonomy" id="116603"/>
    <lineage>
        <taxon>Eukaryota</taxon>
        <taxon>Fungi</taxon>
        <taxon>Dikarya</taxon>
        <taxon>Basidiomycota</taxon>
        <taxon>Agaricomycotina</taxon>
        <taxon>Agaricomycetes</taxon>
        <taxon>Agaricomycetidae</taxon>
        <taxon>Boletales</taxon>
        <taxon>Suillineae</taxon>
        <taxon>Suillaceae</taxon>
        <taxon>Suillus</taxon>
    </lineage>
</organism>
<accession>A0A9P7DAI0</accession>
<sequence>MKPAIRSQSPFSNLPIEILLIIFQDAAEPTFSQREKYNNKNPYSTALSLCLVSRLVRRTILPHFLHTILLRRRHSVKKFANALLMQKAYAEKQSDLFFDYTSAVQRMWICDAFDYSLNAQAQSYYWDSWMGVLAESQLKEIELKRNMSVLLPVILAAPTLVVDRRHLKLVLELEGAENARSSHADHNISGQSTLSVKTKSLTIIRQSISYVLNVYRNISKGSVFFASIQHLTYLTDLAEDSCVFRGISSGVDSPKNPLSLWMRDLPWAHMKSLETFSVVYPHLPPPYDFQSYVTRGLDLHVERLTVSAALYKQDPESFPWVTPPFPVTDPGTKRIESDGLSFEVTRDKTHLTQAFCSWDKAWASGLTDG</sequence>